<sequence length="204" mass="21907">MAPSENYREAFPFSFSLSATRDRPLHCEPQVMVMEWRSLVVRSGIEQGGVDLGLGEGFGHCRSDCRNDEGMDLLASGRGALMGLGRRKRGQELSDYGMEGEGGVGDGGGKEREGAEGIIDEETSKENTMKMIIAIPITQSRLWSGNAGPEVGVRRRGCGSGAFRALRVFTGNIIVENSLTSWIGGSIQALPLSFASGFGFLLLE</sequence>
<organism evidence="2 3">
    <name type="scientific">Stephania cephalantha</name>
    <dbReference type="NCBI Taxonomy" id="152367"/>
    <lineage>
        <taxon>Eukaryota</taxon>
        <taxon>Viridiplantae</taxon>
        <taxon>Streptophyta</taxon>
        <taxon>Embryophyta</taxon>
        <taxon>Tracheophyta</taxon>
        <taxon>Spermatophyta</taxon>
        <taxon>Magnoliopsida</taxon>
        <taxon>Ranunculales</taxon>
        <taxon>Menispermaceae</taxon>
        <taxon>Menispermoideae</taxon>
        <taxon>Cissampelideae</taxon>
        <taxon>Stephania</taxon>
    </lineage>
</organism>
<feature type="region of interest" description="Disordered" evidence="1">
    <location>
        <begin position="94"/>
        <end position="113"/>
    </location>
</feature>
<evidence type="ECO:0000313" key="2">
    <source>
        <dbReference type="EMBL" id="KAK9089181.1"/>
    </source>
</evidence>
<protein>
    <submittedName>
        <fullName evidence="2">Uncharacterized protein</fullName>
    </submittedName>
</protein>
<evidence type="ECO:0000256" key="1">
    <source>
        <dbReference type="SAM" id="MobiDB-lite"/>
    </source>
</evidence>
<keyword evidence="3" id="KW-1185">Reference proteome</keyword>
<accession>A0AAP0E9M0</accession>
<proteinExistence type="predicted"/>
<reference evidence="2 3" key="1">
    <citation type="submission" date="2024-01" db="EMBL/GenBank/DDBJ databases">
        <title>Genome assemblies of Stephania.</title>
        <authorList>
            <person name="Yang L."/>
        </authorList>
    </citation>
    <scope>NUCLEOTIDE SEQUENCE [LARGE SCALE GENOMIC DNA]</scope>
    <source>
        <strain evidence="2">JXDWG</strain>
        <tissue evidence="2">Leaf</tissue>
    </source>
</reference>
<name>A0AAP0E9M0_9MAGN</name>
<dbReference type="AlphaFoldDB" id="A0AAP0E9M0"/>
<dbReference type="Proteomes" id="UP001419268">
    <property type="component" value="Unassembled WGS sequence"/>
</dbReference>
<evidence type="ECO:0000313" key="3">
    <source>
        <dbReference type="Proteomes" id="UP001419268"/>
    </source>
</evidence>
<gene>
    <name evidence="2" type="ORF">Scep_028263</name>
</gene>
<comment type="caution">
    <text evidence="2">The sequence shown here is derived from an EMBL/GenBank/DDBJ whole genome shotgun (WGS) entry which is preliminary data.</text>
</comment>
<dbReference type="EMBL" id="JBBNAG010000012">
    <property type="protein sequence ID" value="KAK9089181.1"/>
    <property type="molecule type" value="Genomic_DNA"/>
</dbReference>